<dbReference type="InterPro" id="IPR036643">
    <property type="entry name" value="RNApol_insert_sf"/>
</dbReference>
<feature type="compositionally biased region" description="Gly residues" evidence="4">
    <location>
        <begin position="301"/>
        <end position="320"/>
    </location>
</feature>
<reference evidence="6 7" key="1">
    <citation type="submission" date="2024-01" db="EMBL/GenBank/DDBJ databases">
        <title>A draft genome for the cacao thread blight pathogen Marasmiellus scandens.</title>
        <authorList>
            <person name="Baruah I.K."/>
            <person name="Leung J."/>
            <person name="Bukari Y."/>
            <person name="Amoako-Attah I."/>
            <person name="Meinhardt L.W."/>
            <person name="Bailey B.A."/>
            <person name="Cohen S.P."/>
        </authorList>
    </citation>
    <scope>NUCLEOTIDE SEQUENCE [LARGE SCALE GENOMIC DNA]</scope>
    <source>
        <strain evidence="6 7">GH-19</strain>
    </source>
</reference>
<evidence type="ECO:0000256" key="2">
    <source>
        <dbReference type="ARBA" id="ARBA00023163"/>
    </source>
</evidence>
<dbReference type="Proteomes" id="UP001498398">
    <property type="component" value="Unassembled WGS sequence"/>
</dbReference>
<keyword evidence="7" id="KW-1185">Reference proteome</keyword>
<dbReference type="InterPro" id="IPR011263">
    <property type="entry name" value="DNA-dir_RNA_pol_RpoA/D/Rpb3"/>
</dbReference>
<dbReference type="Gene3D" id="2.170.120.12">
    <property type="entry name" value="DNA-directed RNA polymerase, insert domain"/>
    <property type="match status" value="1"/>
</dbReference>
<dbReference type="PANTHER" id="PTHR11800:SF2">
    <property type="entry name" value="DNA-DIRECTED RNA POLYMERASE II SUBUNIT RPB3"/>
    <property type="match status" value="1"/>
</dbReference>
<keyword evidence="1" id="KW-0240">DNA-directed RNA polymerase</keyword>
<evidence type="ECO:0000256" key="4">
    <source>
        <dbReference type="SAM" id="MobiDB-lite"/>
    </source>
</evidence>
<comment type="caution">
    <text evidence="6">The sequence shown here is derived from an EMBL/GenBank/DDBJ whole genome shotgun (WGS) entry which is preliminary data.</text>
</comment>
<dbReference type="Pfam" id="PF01193">
    <property type="entry name" value="RNA_pol_L"/>
    <property type="match status" value="1"/>
</dbReference>
<proteinExistence type="inferred from homology"/>
<feature type="domain" description="DNA-directed RNA polymerase RpoA/D/Rpb3-type" evidence="5">
    <location>
        <begin position="18"/>
        <end position="275"/>
    </location>
</feature>
<feature type="compositionally biased region" description="Low complexity" evidence="4">
    <location>
        <begin position="349"/>
        <end position="361"/>
    </location>
</feature>
<dbReference type="InterPro" id="IPR011262">
    <property type="entry name" value="DNA-dir_RNA_pol_insert"/>
</dbReference>
<dbReference type="Gene3D" id="3.30.1360.10">
    <property type="entry name" value="RNA polymerase, RBP11-like subunit"/>
    <property type="match status" value="1"/>
</dbReference>
<dbReference type="CDD" id="cd07031">
    <property type="entry name" value="RNAP_II_RPB3"/>
    <property type="match status" value="1"/>
</dbReference>
<feature type="compositionally biased region" description="Gly residues" evidence="4">
    <location>
        <begin position="327"/>
        <end position="348"/>
    </location>
</feature>
<dbReference type="SUPFAM" id="SSF55257">
    <property type="entry name" value="RBP11-like subunits of RNA polymerase"/>
    <property type="match status" value="1"/>
</dbReference>
<sequence length="361" mass="39338">MNDELEPTVRIRQLKRDKVNFVLENVDLAFANSLRRVMMADLPTVAIDMVEVEMNTTVLPDEFIAHRLGMIPLVSANCDEAMRYTRDCTCISSCAYCSIILMLNVTCHEAITMDITSNHLEVMPMTDFDEGGEELTKRGQDFGHPVGKNQPNVPPILICKIRKGQELRVKCIAKKGIAKEHAKWSPCSAVAFEYDPYNKFRHTSYWFEVDEKAEWPVGENGREEDPPRDDEEFDFNAKPRKFYFDVETDGSLGPQEVVMKGLSELQKKLANLILGLKSQPEVDMLTGGDQTGMDTSVAPATGGGWGDNIGGGGGSGGWGGSSSPRPGAGGWGNSPGTGGSAWGGGAAGWGSPQQQSNGWNV</sequence>
<evidence type="ECO:0000259" key="5">
    <source>
        <dbReference type="SMART" id="SM00662"/>
    </source>
</evidence>
<feature type="region of interest" description="Disordered" evidence="4">
    <location>
        <begin position="301"/>
        <end position="361"/>
    </location>
</feature>
<dbReference type="SUPFAM" id="SSF56553">
    <property type="entry name" value="Insert subdomain of RNA polymerase alpha subunit"/>
    <property type="match status" value="1"/>
</dbReference>
<evidence type="ECO:0000256" key="1">
    <source>
        <dbReference type="ARBA" id="ARBA00022478"/>
    </source>
</evidence>
<dbReference type="PANTHER" id="PTHR11800">
    <property type="entry name" value="DNA-DIRECTED RNA POLYMERASE"/>
    <property type="match status" value="1"/>
</dbReference>
<name>A0ABR1K568_9AGAR</name>
<dbReference type="InterPro" id="IPR036603">
    <property type="entry name" value="RBP11-like"/>
</dbReference>
<organism evidence="6 7">
    <name type="scientific">Marasmiellus scandens</name>
    <dbReference type="NCBI Taxonomy" id="2682957"/>
    <lineage>
        <taxon>Eukaryota</taxon>
        <taxon>Fungi</taxon>
        <taxon>Dikarya</taxon>
        <taxon>Basidiomycota</taxon>
        <taxon>Agaricomycotina</taxon>
        <taxon>Agaricomycetes</taxon>
        <taxon>Agaricomycetidae</taxon>
        <taxon>Agaricales</taxon>
        <taxon>Marasmiineae</taxon>
        <taxon>Omphalotaceae</taxon>
        <taxon>Marasmiellus</taxon>
    </lineage>
</organism>
<keyword evidence="2" id="KW-0804">Transcription</keyword>
<dbReference type="Pfam" id="PF01000">
    <property type="entry name" value="RNA_pol_A_bac"/>
    <property type="match status" value="1"/>
</dbReference>
<gene>
    <name evidence="6" type="primary">rpb3_1</name>
    <name evidence="6" type="ORF">VKT23_000696</name>
</gene>
<dbReference type="InterPro" id="IPR050518">
    <property type="entry name" value="Rpo3/RPB3_RNA_Pol_subunit"/>
</dbReference>
<accession>A0ABR1K568</accession>
<dbReference type="InterPro" id="IPR022842">
    <property type="entry name" value="RNAP_Rpo3/Rpb3/RPAC1"/>
</dbReference>
<evidence type="ECO:0000313" key="7">
    <source>
        <dbReference type="Proteomes" id="UP001498398"/>
    </source>
</evidence>
<dbReference type="InterPro" id="IPR001514">
    <property type="entry name" value="DNA-dir_RNA_pol_30-40kDasu_CS"/>
</dbReference>
<protein>
    <submittedName>
        <fullName evidence="6">RNA polymerase II subunit 3</fullName>
    </submittedName>
</protein>
<comment type="similarity">
    <text evidence="3">Belongs to the archaeal Rpo3/eukaryotic RPB3 RNA polymerase subunit family.</text>
</comment>
<dbReference type="HAMAP" id="MF_00320">
    <property type="entry name" value="RNApol_arch_Rpo3"/>
    <property type="match status" value="1"/>
</dbReference>
<evidence type="ECO:0000313" key="6">
    <source>
        <dbReference type="EMBL" id="KAK7472583.1"/>
    </source>
</evidence>
<dbReference type="EMBL" id="JBANRG010000001">
    <property type="protein sequence ID" value="KAK7472583.1"/>
    <property type="molecule type" value="Genomic_DNA"/>
</dbReference>
<dbReference type="PROSITE" id="PS00446">
    <property type="entry name" value="RNA_POL_D_30KD"/>
    <property type="match status" value="1"/>
</dbReference>
<dbReference type="SMART" id="SM00662">
    <property type="entry name" value="RPOLD"/>
    <property type="match status" value="1"/>
</dbReference>
<evidence type="ECO:0000256" key="3">
    <source>
        <dbReference type="ARBA" id="ARBA00025804"/>
    </source>
</evidence>